<dbReference type="PROSITE" id="PS50887">
    <property type="entry name" value="GGDEF"/>
    <property type="match status" value="1"/>
</dbReference>
<evidence type="ECO:0000313" key="3">
    <source>
        <dbReference type="EMBL" id="WUV50376.1"/>
    </source>
</evidence>
<dbReference type="PANTHER" id="PTHR45138">
    <property type="entry name" value="REGULATORY COMPONENTS OF SENSORY TRANSDUCTION SYSTEM"/>
    <property type="match status" value="1"/>
</dbReference>
<feature type="transmembrane region" description="Helical" evidence="1">
    <location>
        <begin position="66"/>
        <end position="84"/>
    </location>
</feature>
<feature type="transmembrane region" description="Helical" evidence="1">
    <location>
        <begin position="167"/>
        <end position="195"/>
    </location>
</feature>
<dbReference type="EMBL" id="CP109441">
    <property type="protein sequence ID" value="WUV50376.1"/>
    <property type="molecule type" value="Genomic_DNA"/>
</dbReference>
<sequence>MGDSRAILRSWWRDPAHYRWFVRTLESHSGLHLIKAIIGAGGAIMLVINILIWMSPAGPNGTVNRTIFAAAGVTAVVWTVRWWLFPWPRAITSLALLTWADVAITASCLVDSDRVYGALSAMLLVVTGAYITFFHSPKALAAHAGWSLLTVGALAVLLVTDARSNDLALAGAMVLIMVAAIVVVLPALQFCYWVLRIDVLSDPLTTLLNRRGLDYYVHRSRYQRQLCVITIDLDHFKAVNDTFGHTIGDEVLVSTAARLRAAADPDAVVARTGGEEFAVVDQLDRAAALSLGERLRLAVAETPGISVTVTASVGVAVCDGGTDAGRPRLLLRCADNAMYQAKRLGGNTVVLAEDPEQPTIHLAEPAREMVHRTK</sequence>
<dbReference type="Gene3D" id="3.30.70.270">
    <property type="match status" value="1"/>
</dbReference>
<dbReference type="InterPro" id="IPR043128">
    <property type="entry name" value="Rev_trsase/Diguanyl_cyclase"/>
</dbReference>
<dbReference type="SMART" id="SM00267">
    <property type="entry name" value="GGDEF"/>
    <property type="match status" value="1"/>
</dbReference>
<keyword evidence="1" id="KW-0472">Membrane</keyword>
<keyword evidence="4" id="KW-1185">Reference proteome</keyword>
<proteinExistence type="predicted"/>
<evidence type="ECO:0000259" key="2">
    <source>
        <dbReference type="PROSITE" id="PS50887"/>
    </source>
</evidence>
<evidence type="ECO:0000313" key="4">
    <source>
        <dbReference type="Proteomes" id="UP001432062"/>
    </source>
</evidence>
<keyword evidence="1" id="KW-1133">Transmembrane helix</keyword>
<name>A0ABZ1Z8K3_9NOCA</name>
<dbReference type="Proteomes" id="UP001432062">
    <property type="component" value="Chromosome"/>
</dbReference>
<keyword evidence="1" id="KW-0812">Transmembrane</keyword>
<dbReference type="SUPFAM" id="SSF55073">
    <property type="entry name" value="Nucleotide cyclase"/>
    <property type="match status" value="1"/>
</dbReference>
<dbReference type="InterPro" id="IPR029787">
    <property type="entry name" value="Nucleotide_cyclase"/>
</dbReference>
<reference evidence="3" key="1">
    <citation type="submission" date="2022-10" db="EMBL/GenBank/DDBJ databases">
        <title>The complete genomes of actinobacterial strains from the NBC collection.</title>
        <authorList>
            <person name="Joergensen T.S."/>
            <person name="Alvarez Arevalo M."/>
            <person name="Sterndorff E.B."/>
            <person name="Faurdal D."/>
            <person name="Vuksanovic O."/>
            <person name="Mourched A.-S."/>
            <person name="Charusanti P."/>
            <person name="Shaw S."/>
            <person name="Blin K."/>
            <person name="Weber T."/>
        </authorList>
    </citation>
    <scope>NUCLEOTIDE SEQUENCE</scope>
    <source>
        <strain evidence="3">NBC_01482</strain>
    </source>
</reference>
<evidence type="ECO:0000256" key="1">
    <source>
        <dbReference type="SAM" id="Phobius"/>
    </source>
</evidence>
<accession>A0ABZ1Z8K3</accession>
<dbReference type="CDD" id="cd01949">
    <property type="entry name" value="GGDEF"/>
    <property type="match status" value="1"/>
</dbReference>
<feature type="transmembrane region" description="Helical" evidence="1">
    <location>
        <begin position="140"/>
        <end position="160"/>
    </location>
</feature>
<organism evidence="3 4">
    <name type="scientific">Nocardia vinacea</name>
    <dbReference type="NCBI Taxonomy" id="96468"/>
    <lineage>
        <taxon>Bacteria</taxon>
        <taxon>Bacillati</taxon>
        <taxon>Actinomycetota</taxon>
        <taxon>Actinomycetes</taxon>
        <taxon>Mycobacteriales</taxon>
        <taxon>Nocardiaceae</taxon>
        <taxon>Nocardia</taxon>
    </lineage>
</organism>
<dbReference type="InterPro" id="IPR050469">
    <property type="entry name" value="Diguanylate_Cyclase"/>
</dbReference>
<dbReference type="InterPro" id="IPR000160">
    <property type="entry name" value="GGDEF_dom"/>
</dbReference>
<feature type="domain" description="GGDEF" evidence="2">
    <location>
        <begin position="224"/>
        <end position="354"/>
    </location>
</feature>
<dbReference type="Pfam" id="PF00990">
    <property type="entry name" value="GGDEF"/>
    <property type="match status" value="1"/>
</dbReference>
<dbReference type="RefSeq" id="WP_327095064.1">
    <property type="nucleotide sequence ID" value="NZ_CP109149.1"/>
</dbReference>
<gene>
    <name evidence="3" type="ORF">OG563_20545</name>
</gene>
<feature type="transmembrane region" description="Helical" evidence="1">
    <location>
        <begin position="33"/>
        <end position="54"/>
    </location>
</feature>
<protein>
    <submittedName>
        <fullName evidence="3">GGDEF domain-containing protein</fullName>
    </submittedName>
</protein>
<feature type="transmembrane region" description="Helical" evidence="1">
    <location>
        <begin position="115"/>
        <end position="134"/>
    </location>
</feature>
<dbReference type="PANTHER" id="PTHR45138:SF9">
    <property type="entry name" value="DIGUANYLATE CYCLASE DGCM-RELATED"/>
    <property type="match status" value="1"/>
</dbReference>
<dbReference type="NCBIfam" id="TIGR00254">
    <property type="entry name" value="GGDEF"/>
    <property type="match status" value="1"/>
</dbReference>